<accession>A0A6H2DN39</accession>
<evidence type="ECO:0000313" key="1">
    <source>
        <dbReference type="EMBL" id="QJB69076.1"/>
    </source>
</evidence>
<reference evidence="1 2" key="1">
    <citation type="submission" date="2020-04" db="EMBL/GenBank/DDBJ databases">
        <title>Genome sequence for Sphingorhabdus sp. strain M1.</title>
        <authorList>
            <person name="Park S.-J."/>
        </authorList>
    </citation>
    <scope>NUCLEOTIDE SEQUENCE [LARGE SCALE GENOMIC DNA]</scope>
    <source>
        <strain evidence="1 2">JK6</strain>
    </source>
</reference>
<evidence type="ECO:0000313" key="2">
    <source>
        <dbReference type="Proteomes" id="UP000501600"/>
    </source>
</evidence>
<dbReference type="Proteomes" id="UP000501600">
    <property type="component" value="Chromosome"/>
</dbReference>
<keyword evidence="2" id="KW-1185">Reference proteome</keyword>
<proteinExistence type="predicted"/>
<dbReference type="KEGG" id="phao:HF685_07080"/>
<gene>
    <name evidence="1" type="ORF">HF685_07080</name>
</gene>
<organism evidence="1 2">
    <name type="scientific">Parasphingorhabdus halotolerans</name>
    <dbReference type="NCBI Taxonomy" id="2725558"/>
    <lineage>
        <taxon>Bacteria</taxon>
        <taxon>Pseudomonadati</taxon>
        <taxon>Pseudomonadota</taxon>
        <taxon>Alphaproteobacteria</taxon>
        <taxon>Sphingomonadales</taxon>
        <taxon>Sphingomonadaceae</taxon>
        <taxon>Parasphingorhabdus</taxon>
    </lineage>
</organism>
<name>A0A6H2DN39_9SPHN</name>
<dbReference type="AlphaFoldDB" id="A0A6H2DN39"/>
<dbReference type="RefSeq" id="WP_168818918.1">
    <property type="nucleotide sequence ID" value="NZ_CP051217.1"/>
</dbReference>
<protein>
    <submittedName>
        <fullName evidence="1">Uncharacterized protein</fullName>
    </submittedName>
</protein>
<dbReference type="EMBL" id="CP051217">
    <property type="protein sequence ID" value="QJB69076.1"/>
    <property type="molecule type" value="Genomic_DNA"/>
</dbReference>
<sequence length="73" mass="7998">MQKIKMFLPNGGNRLLEMPGIPAVGDTIHFSDSKGLGSVGEARLKVSKVSWLGEDSVVAVWNIHIDTEFDKDD</sequence>